<keyword evidence="3" id="KW-1185">Reference proteome</keyword>
<comment type="caution">
    <text evidence="2">The sequence shown here is derived from an EMBL/GenBank/DDBJ whole genome shotgun (WGS) entry which is preliminary data.</text>
</comment>
<organism evidence="2 3">
    <name type="scientific">Bagarius yarrelli</name>
    <name type="common">Goonch</name>
    <name type="synonym">Bagrus yarrelli</name>
    <dbReference type="NCBI Taxonomy" id="175774"/>
    <lineage>
        <taxon>Eukaryota</taxon>
        <taxon>Metazoa</taxon>
        <taxon>Chordata</taxon>
        <taxon>Craniata</taxon>
        <taxon>Vertebrata</taxon>
        <taxon>Euteleostomi</taxon>
        <taxon>Actinopterygii</taxon>
        <taxon>Neopterygii</taxon>
        <taxon>Teleostei</taxon>
        <taxon>Ostariophysi</taxon>
        <taxon>Siluriformes</taxon>
        <taxon>Sisoridae</taxon>
        <taxon>Sisorinae</taxon>
        <taxon>Bagarius</taxon>
    </lineage>
</organism>
<accession>A0A556VVU5</accession>
<evidence type="ECO:0000313" key="2">
    <source>
        <dbReference type="EMBL" id="TTZ37262.1"/>
    </source>
</evidence>
<feature type="compositionally biased region" description="Polar residues" evidence="1">
    <location>
        <begin position="125"/>
        <end position="146"/>
    </location>
</feature>
<dbReference type="Proteomes" id="UP000319801">
    <property type="component" value="Unassembled WGS sequence"/>
</dbReference>
<name>A0A556VVU5_BAGYA</name>
<evidence type="ECO:0000256" key="1">
    <source>
        <dbReference type="SAM" id="MobiDB-lite"/>
    </source>
</evidence>
<gene>
    <name evidence="2" type="ORF">Baya_16581</name>
</gene>
<feature type="region of interest" description="Disordered" evidence="1">
    <location>
        <begin position="125"/>
        <end position="153"/>
    </location>
</feature>
<protein>
    <submittedName>
        <fullName evidence="2">Uncharacterized protein</fullName>
    </submittedName>
</protein>
<proteinExistence type="predicted"/>
<dbReference type="EMBL" id="VCAZ01000320">
    <property type="protein sequence ID" value="TTZ37262.1"/>
    <property type="molecule type" value="Genomic_DNA"/>
</dbReference>
<evidence type="ECO:0000313" key="3">
    <source>
        <dbReference type="Proteomes" id="UP000319801"/>
    </source>
</evidence>
<dbReference type="AlphaFoldDB" id="A0A556VVU5"/>
<reference evidence="2 3" key="1">
    <citation type="journal article" date="2019" name="Genome Biol. Evol.">
        <title>Whole-Genome Sequencing of the Giant Devil Catfish, Bagarius yarrelli.</title>
        <authorList>
            <person name="Jiang W."/>
            <person name="Lv Y."/>
            <person name="Cheng L."/>
            <person name="Yang K."/>
            <person name="Chao B."/>
            <person name="Wang X."/>
            <person name="Li Y."/>
            <person name="Pan X."/>
            <person name="You X."/>
            <person name="Zhang Y."/>
            <person name="Yang J."/>
            <person name="Li J."/>
            <person name="Zhang X."/>
            <person name="Liu S."/>
            <person name="Sun C."/>
            <person name="Yang J."/>
            <person name="Shi Q."/>
        </authorList>
    </citation>
    <scope>NUCLEOTIDE SEQUENCE [LARGE SCALE GENOMIC DNA]</scope>
    <source>
        <strain evidence="2">JWS20170419001</strain>
        <tissue evidence="2">Muscle</tissue>
    </source>
</reference>
<sequence length="170" mass="19229">MLERRRFLANRNHRTTAQDLHKRPAWLQRVPGADTHSRFGSRTNKNPSLCATFDPAANDQGGHDDVFTPVACLHSGVRNSEALTIKNTPLKKPNNDKGEKSYCLEDSRVFYVPIKTERFYAVHSSKTTSETETQADQMWPASSPSKANRESNHQQHYVHVPSLLLFASNI</sequence>